<dbReference type="GO" id="GO:0005085">
    <property type="term" value="F:guanyl-nucleotide exchange factor activity"/>
    <property type="evidence" value="ECO:0007669"/>
    <property type="project" value="InterPro"/>
</dbReference>
<proteinExistence type="predicted"/>
<dbReference type="AlphaFoldDB" id="A0A7S9PSD7"/>
<name>A0A7S9PSD7_EPIFF</name>
<keyword evidence="5" id="KW-0256">Endoplasmic reticulum</keyword>
<evidence type="ECO:0000256" key="5">
    <source>
        <dbReference type="ARBA" id="ARBA00022824"/>
    </source>
</evidence>
<evidence type="ECO:0000256" key="8">
    <source>
        <dbReference type="SAM" id="MobiDB-lite"/>
    </source>
</evidence>
<keyword evidence="6" id="KW-0496">Mitochondrion</keyword>
<feature type="compositionally biased region" description="Low complexity" evidence="8">
    <location>
        <begin position="603"/>
        <end position="616"/>
    </location>
</feature>
<keyword evidence="4" id="KW-0963">Cytoplasm</keyword>
<feature type="region of interest" description="Disordered" evidence="8">
    <location>
        <begin position="603"/>
        <end position="629"/>
    </location>
</feature>
<reference evidence="9 10" key="1">
    <citation type="journal article" date="2018" name="PLoS Genet.">
        <title>Repeat elements organise 3D genome structure and mediate transcription in the filamentous fungus Epichloe festucae.</title>
        <authorList>
            <person name="Winter D.J."/>
            <person name="Ganley A.R.D."/>
            <person name="Young C.A."/>
            <person name="Liachko I."/>
            <person name="Schardl C.L."/>
            <person name="Dupont P.Y."/>
            <person name="Berry D."/>
            <person name="Ram A."/>
            <person name="Scott B."/>
            <person name="Cox M.P."/>
        </authorList>
    </citation>
    <scope>NUCLEOTIDE SEQUENCE [LARGE SCALE GENOMIC DNA]</scope>
    <source>
        <strain evidence="9 10">Fl1</strain>
    </source>
</reference>
<evidence type="ECO:0000313" key="9">
    <source>
        <dbReference type="EMBL" id="QPG94276.1"/>
    </source>
</evidence>
<dbReference type="GO" id="GO:0005829">
    <property type="term" value="C:cytosol"/>
    <property type="evidence" value="ECO:0007669"/>
    <property type="project" value="UniProtKB-SubCell"/>
</dbReference>
<dbReference type="Proteomes" id="UP000594364">
    <property type="component" value="Chromosome 1"/>
</dbReference>
<dbReference type="InterPro" id="IPR016024">
    <property type="entry name" value="ARM-type_fold"/>
</dbReference>
<dbReference type="Gene3D" id="1.25.10.10">
    <property type="entry name" value="Leucine-rich Repeat Variant"/>
    <property type="match status" value="2"/>
</dbReference>
<dbReference type="EMBL" id="CP031385">
    <property type="protein sequence ID" value="QPG94276.1"/>
    <property type="molecule type" value="Genomic_DNA"/>
</dbReference>
<organism evidence="9 10">
    <name type="scientific">Epichloe festucae (strain Fl1)</name>
    <dbReference type="NCBI Taxonomy" id="877507"/>
    <lineage>
        <taxon>Eukaryota</taxon>
        <taxon>Fungi</taxon>
        <taxon>Dikarya</taxon>
        <taxon>Ascomycota</taxon>
        <taxon>Pezizomycotina</taxon>
        <taxon>Sordariomycetes</taxon>
        <taxon>Hypocreomycetidae</taxon>
        <taxon>Hypocreales</taxon>
        <taxon>Clavicipitaceae</taxon>
        <taxon>Epichloe</taxon>
    </lineage>
</organism>
<dbReference type="OrthoDB" id="26149at2759"/>
<dbReference type="GO" id="GO:0005783">
    <property type="term" value="C:endoplasmic reticulum"/>
    <property type="evidence" value="ECO:0007669"/>
    <property type="project" value="UniProtKB-SubCell"/>
</dbReference>
<feature type="repeat" description="ARM" evidence="7">
    <location>
        <begin position="355"/>
        <end position="386"/>
    </location>
</feature>
<dbReference type="PANTHER" id="PTHR10957">
    <property type="entry name" value="RAP1 GTPASE-GDP DISSOCIATION STIMULATOR 1"/>
    <property type="match status" value="1"/>
</dbReference>
<evidence type="ECO:0000256" key="3">
    <source>
        <dbReference type="ARBA" id="ARBA00004514"/>
    </source>
</evidence>
<comment type="subcellular location">
    <subcellularLocation>
        <location evidence="3">Cytoplasm</location>
        <location evidence="3">Cytosol</location>
    </subcellularLocation>
    <subcellularLocation>
        <location evidence="2">Endoplasmic reticulum</location>
    </subcellularLocation>
    <subcellularLocation>
        <location evidence="1">Mitochondrion</location>
    </subcellularLocation>
</comment>
<protein>
    <recommendedName>
        <fullName evidence="11">GTP binding protein</fullName>
    </recommendedName>
</protein>
<dbReference type="InterPro" id="IPR000225">
    <property type="entry name" value="Armadillo"/>
</dbReference>
<evidence type="ECO:0000256" key="4">
    <source>
        <dbReference type="ARBA" id="ARBA00022490"/>
    </source>
</evidence>
<evidence type="ECO:0000313" key="10">
    <source>
        <dbReference type="Proteomes" id="UP000594364"/>
    </source>
</evidence>
<keyword evidence="10" id="KW-1185">Reference proteome</keyword>
<dbReference type="GO" id="GO:0005739">
    <property type="term" value="C:mitochondrion"/>
    <property type="evidence" value="ECO:0007669"/>
    <property type="project" value="UniProtKB-SubCell"/>
</dbReference>
<dbReference type="InterPro" id="IPR011989">
    <property type="entry name" value="ARM-like"/>
</dbReference>
<dbReference type="PROSITE" id="PS50176">
    <property type="entry name" value="ARM_REPEAT"/>
    <property type="match status" value="1"/>
</dbReference>
<gene>
    <name evidence="9" type="ORF">C2857_005581</name>
</gene>
<sequence>MTPQEVAVLLQEHGSSRGRVEEDSVSDIDSLLRERTDLLAAVLSSCKDLWSTKSEKLDSIAEKLGDGSRDVAWRLPYGNSGILEFFITLLAEGHLRPKLHIHALRLIGNSCADTNENRARVVEKDRLLSITKHVADENLIPFNIPVIYNILVDYEPAQSLASKAHLGKQLVGLLSLPHISKYAPFVPYICKILSLLVSQEGEASAADPATVRVLLTLATQPAAKADVEDFISLVAVALAYLACETFQYSLISDNQVPLLMDAFYHTHVGFAIDDIDDEDVVAQMKQLRSSLLSALADVSGNNSFAPSYPLSHDVPQTLLDWIRGSNLFLQSAACLALGNISRSDAASIALVEDYRAHEPLVKLLSNSDVTDPQLLHAACSFLKNLAIPPGNKSQLKDLLLPQCVPRLYSLDTLPQIQFAAVSLTRLLLLNCPSNVRQICTPLESSSAKSGDNEQTGAKSIISLYGRSDAEPTRLEAARCVAGICRVLHSTQASDIFPEALVVGTRSVSKVDQENVRSAFYASHAVQNPLRFLITQDKWPSLRSEAWFVFALMSRSSDGAAVVLSLLDDVAAEAVLTETLTVRKAVSREEDAVKLEEESTADSTVQVQVTSAASSQQLEPQQVDPKQKASMAKVDAENALILCTELVKLGQSTLAPEKCAFLQGLVRHGTRRVVRHRRAENTNL</sequence>
<dbReference type="SUPFAM" id="SSF48371">
    <property type="entry name" value="ARM repeat"/>
    <property type="match status" value="1"/>
</dbReference>
<evidence type="ECO:0000256" key="1">
    <source>
        <dbReference type="ARBA" id="ARBA00004173"/>
    </source>
</evidence>
<evidence type="ECO:0000256" key="2">
    <source>
        <dbReference type="ARBA" id="ARBA00004240"/>
    </source>
</evidence>
<evidence type="ECO:0000256" key="7">
    <source>
        <dbReference type="PROSITE-ProRule" id="PRU00259"/>
    </source>
</evidence>
<evidence type="ECO:0000256" key="6">
    <source>
        <dbReference type="ARBA" id="ARBA00023128"/>
    </source>
</evidence>
<accession>A0A7S9PSD7</accession>
<evidence type="ECO:0008006" key="11">
    <source>
        <dbReference type="Google" id="ProtNLM"/>
    </source>
</evidence>
<dbReference type="InterPro" id="IPR040144">
    <property type="entry name" value="RAP1GDS1"/>
</dbReference>